<dbReference type="EMBL" id="FZQP02006210">
    <property type="protein sequence ID" value="VVD02630.1"/>
    <property type="molecule type" value="Genomic_DNA"/>
</dbReference>
<dbReference type="AlphaFoldDB" id="A0A5E4QX98"/>
<name>A0A5E4QX98_9NEOP</name>
<reference evidence="3 4" key="1">
    <citation type="submission" date="2017-07" db="EMBL/GenBank/DDBJ databases">
        <authorList>
            <person name="Talla V."/>
            <person name="Backstrom N."/>
        </authorList>
    </citation>
    <scope>NUCLEOTIDE SEQUENCE [LARGE SCALE GENOMIC DNA]</scope>
</reference>
<gene>
    <name evidence="3" type="ORF">LSINAPIS_LOCUS12801</name>
</gene>
<protein>
    <recommendedName>
        <fullName evidence="2">VWF/SSPO/Zonadhesin-like cysteine-rich domain-containing protein</fullName>
    </recommendedName>
</protein>
<keyword evidence="1" id="KW-1015">Disulfide bond</keyword>
<dbReference type="PANTHER" id="PTHR11339">
    <property type="entry name" value="EXTRACELLULAR MATRIX GLYCOPROTEIN RELATED"/>
    <property type="match status" value="1"/>
</dbReference>
<dbReference type="Proteomes" id="UP000324832">
    <property type="component" value="Unassembled WGS sequence"/>
</dbReference>
<dbReference type="Pfam" id="PF08742">
    <property type="entry name" value="C8"/>
    <property type="match status" value="1"/>
</dbReference>
<dbReference type="PANTHER" id="PTHR11339:SF386">
    <property type="entry name" value="HEMOLECTIN, ISOFORM A"/>
    <property type="match status" value="1"/>
</dbReference>
<organism evidence="3 4">
    <name type="scientific">Leptidea sinapis</name>
    <dbReference type="NCBI Taxonomy" id="189913"/>
    <lineage>
        <taxon>Eukaryota</taxon>
        <taxon>Metazoa</taxon>
        <taxon>Ecdysozoa</taxon>
        <taxon>Arthropoda</taxon>
        <taxon>Hexapoda</taxon>
        <taxon>Insecta</taxon>
        <taxon>Pterygota</taxon>
        <taxon>Neoptera</taxon>
        <taxon>Endopterygota</taxon>
        <taxon>Lepidoptera</taxon>
        <taxon>Glossata</taxon>
        <taxon>Ditrysia</taxon>
        <taxon>Papilionoidea</taxon>
        <taxon>Pieridae</taxon>
        <taxon>Dismorphiinae</taxon>
        <taxon>Leptidea</taxon>
    </lineage>
</organism>
<evidence type="ECO:0000313" key="4">
    <source>
        <dbReference type="Proteomes" id="UP000324832"/>
    </source>
</evidence>
<dbReference type="GO" id="GO:0031012">
    <property type="term" value="C:extracellular matrix"/>
    <property type="evidence" value="ECO:0007669"/>
    <property type="project" value="TreeGrafter"/>
</dbReference>
<dbReference type="GO" id="GO:0005615">
    <property type="term" value="C:extracellular space"/>
    <property type="evidence" value="ECO:0007669"/>
    <property type="project" value="TreeGrafter"/>
</dbReference>
<feature type="domain" description="VWF/SSPO/Zonadhesin-like cysteine-rich" evidence="2">
    <location>
        <begin position="127"/>
        <end position="201"/>
    </location>
</feature>
<dbReference type="InterPro" id="IPR014853">
    <property type="entry name" value="VWF/SSPO/ZAN-like_Cys-rich_dom"/>
</dbReference>
<dbReference type="InterPro" id="IPR050780">
    <property type="entry name" value="Mucin_vWF_Thrombospondin_sf"/>
</dbReference>
<evidence type="ECO:0000313" key="3">
    <source>
        <dbReference type="EMBL" id="VVD02630.1"/>
    </source>
</evidence>
<proteinExistence type="predicted"/>
<sequence>MYWTAAATSACCPKAAPVTTAAGATLMDMRCRRNNVPCGTTGATCSKAVTLRVTSGDADEAVALSSNTPLPKQENKRIKLRKAGIFTFLDVPTAGVTVQWDGGSRVYVLLDSAWRNRDHCVERPHRKQWASGTCGLLKQYPFSLCHSEVPVDGYLQRCTRDACACDAGGDCECACTALAAYGQACAARGVPVHWRTDKLCREYIYIIRRSYFRISLYIK</sequence>
<evidence type="ECO:0000259" key="2">
    <source>
        <dbReference type="SMART" id="SM00832"/>
    </source>
</evidence>
<dbReference type="SMART" id="SM00832">
    <property type="entry name" value="C8"/>
    <property type="match status" value="1"/>
</dbReference>
<keyword evidence="4" id="KW-1185">Reference proteome</keyword>
<evidence type="ECO:0000256" key="1">
    <source>
        <dbReference type="ARBA" id="ARBA00023157"/>
    </source>
</evidence>
<accession>A0A5E4QX98</accession>